<keyword evidence="1" id="KW-0547">Nucleotide-binding</keyword>
<dbReference type="GO" id="GO:0005524">
    <property type="term" value="F:ATP binding"/>
    <property type="evidence" value="ECO:0007669"/>
    <property type="project" value="UniProtKB-KW"/>
</dbReference>
<dbReference type="EMBL" id="CH445327">
    <property type="protein sequence ID" value="EAT90099.2"/>
    <property type="molecule type" value="Genomic_DNA"/>
</dbReference>
<dbReference type="InParanoid" id="Q0V277"/>
<dbReference type="KEGG" id="pno:SNOG_01887"/>
<name>Q0V277_PHANO</name>
<evidence type="ECO:0000256" key="3">
    <source>
        <dbReference type="SAM" id="MobiDB-lite"/>
    </source>
</evidence>
<dbReference type="PANTHER" id="PTHR14187">
    <property type="entry name" value="ALPHA KINASE/ELONGATION FACTOR 2 KINASE"/>
    <property type="match status" value="1"/>
</dbReference>
<dbReference type="Proteomes" id="UP000001055">
    <property type="component" value="Unassembled WGS sequence"/>
</dbReference>
<feature type="compositionally biased region" description="Low complexity" evidence="3">
    <location>
        <begin position="41"/>
        <end position="61"/>
    </location>
</feature>
<protein>
    <submittedName>
        <fullName evidence="4">Uncharacterized protein</fullName>
    </submittedName>
</protein>
<feature type="compositionally biased region" description="Polar residues" evidence="3">
    <location>
        <begin position="19"/>
        <end position="40"/>
    </location>
</feature>
<dbReference type="RefSeq" id="XP_001792512.1">
    <property type="nucleotide sequence ID" value="XM_001792460.1"/>
</dbReference>
<dbReference type="AlphaFoldDB" id="Q0V277"/>
<evidence type="ECO:0000256" key="1">
    <source>
        <dbReference type="ARBA" id="ARBA00022741"/>
    </source>
</evidence>
<keyword evidence="2" id="KW-0067">ATP-binding</keyword>
<dbReference type="InterPro" id="IPR043129">
    <property type="entry name" value="ATPase_NBD"/>
</dbReference>
<dbReference type="eggNOG" id="KOG0101">
    <property type="taxonomic scope" value="Eukaryota"/>
</dbReference>
<feature type="compositionally biased region" description="Pro residues" evidence="3">
    <location>
        <begin position="133"/>
        <end position="148"/>
    </location>
</feature>
<sequence>MNSMNARFKNLVGSKRKSSAGNPTPSPQGSIAPTGQQRPTSLSPQASNSSSSSLPMNQQNPLGRPPSYTYAQSGGLGAPNQQHGRPASPLPPINTGAPGGYPPQQPMGYPPQGGPPGYPAAPGGGQYGQAYGAPPPNPGVPLGPPAQYRPPGHTGELQGEGRSKAQLIVGIDFVSIAMSRGTTFSGVAFAFATNTEAKEDIITEWPGAGNQTKQKIPTVLYYDQYQKVVGWGPDIADALAPTGYPKPGVQKVEWFKLQLMLSGNTYIDPINLPPLPPGKSEIDVAADYLFHLRQAMRNQLQKTLGEVFNREERNIRYYLTVPAIWNDAGKAATRAAAIQAGFLRDENDNRLTLITEPEAAAMFCSKTGLLNLKIHDAVLIVDCGGGTVDLIAYEVEEEQPFSVAECTAGSGDSCGSTALNRNFSNILRAKIRKMKLPDGSKTAGKVYAKCIMDFENRIKADFRNNGQKWAVDVGIEAEFPEAGIEEGYMTFTNEEILQCFEPVVNRILELVRNQIIAIQAQNRALQVSRDHQHPRIVRPMDSVAAIVKGAVTADGKDRCKYTRQIFVQKGQRVKIGEPVKVSFFRQVAPGATLMYEGHTLRLRRRRIKEVVTLTSDLSRKNLEKDFERMDTPQGTFYRVYFDIYLTLDGSEFNAELVCQGEVMGRCTARFR</sequence>
<dbReference type="CDD" id="cd10170">
    <property type="entry name" value="ASKHA_NBD_HSP70"/>
    <property type="match status" value="1"/>
</dbReference>
<organism evidence="4 5">
    <name type="scientific">Phaeosphaeria nodorum (strain SN15 / ATCC MYA-4574 / FGSC 10173)</name>
    <name type="common">Glume blotch fungus</name>
    <name type="synonym">Parastagonospora nodorum</name>
    <dbReference type="NCBI Taxonomy" id="321614"/>
    <lineage>
        <taxon>Eukaryota</taxon>
        <taxon>Fungi</taxon>
        <taxon>Dikarya</taxon>
        <taxon>Ascomycota</taxon>
        <taxon>Pezizomycotina</taxon>
        <taxon>Dothideomycetes</taxon>
        <taxon>Pleosporomycetidae</taxon>
        <taxon>Pleosporales</taxon>
        <taxon>Pleosporineae</taxon>
        <taxon>Phaeosphaeriaceae</taxon>
        <taxon>Parastagonospora</taxon>
    </lineage>
</organism>
<dbReference type="SUPFAM" id="SSF53067">
    <property type="entry name" value="Actin-like ATPase domain"/>
    <property type="match status" value="2"/>
</dbReference>
<dbReference type="PANTHER" id="PTHR14187:SF79">
    <property type="entry name" value="HSP70 FAMILY PROTEIN (AFU_ORTHOLOGUE AFUA_1G15200)"/>
    <property type="match status" value="1"/>
</dbReference>
<evidence type="ECO:0000313" key="5">
    <source>
        <dbReference type="Proteomes" id="UP000001055"/>
    </source>
</evidence>
<dbReference type="GO" id="GO:0140662">
    <property type="term" value="F:ATP-dependent protein folding chaperone"/>
    <property type="evidence" value="ECO:0007669"/>
    <property type="project" value="InterPro"/>
</dbReference>
<reference evidence="5" key="1">
    <citation type="journal article" date="2007" name="Plant Cell">
        <title>Dothideomycete-plant interactions illuminated by genome sequencing and EST analysis of the wheat pathogen Stagonospora nodorum.</title>
        <authorList>
            <person name="Hane J.K."/>
            <person name="Lowe R.G."/>
            <person name="Solomon P.S."/>
            <person name="Tan K.C."/>
            <person name="Schoch C.L."/>
            <person name="Spatafora J.W."/>
            <person name="Crous P.W."/>
            <person name="Kodira C."/>
            <person name="Birren B.W."/>
            <person name="Galagan J.E."/>
            <person name="Torriani S.F."/>
            <person name="McDonald B.A."/>
            <person name="Oliver R.P."/>
        </authorList>
    </citation>
    <scope>NUCLEOTIDE SEQUENCE [LARGE SCALE GENOMIC DNA]</scope>
    <source>
        <strain evidence="5">SN15 / ATCC MYA-4574 / FGSC 10173</strain>
    </source>
</reference>
<dbReference type="Pfam" id="PF00012">
    <property type="entry name" value="HSP70"/>
    <property type="match status" value="1"/>
</dbReference>
<dbReference type="InterPro" id="IPR013126">
    <property type="entry name" value="Hsp_70_fam"/>
</dbReference>
<accession>Q0V277</accession>
<dbReference type="STRING" id="321614.Q0V277"/>
<feature type="region of interest" description="Disordered" evidence="3">
    <location>
        <begin position="1"/>
        <end position="160"/>
    </location>
</feature>
<dbReference type="Gene3D" id="3.30.420.40">
    <property type="match status" value="1"/>
</dbReference>
<evidence type="ECO:0000256" key="2">
    <source>
        <dbReference type="ARBA" id="ARBA00022840"/>
    </source>
</evidence>
<proteinExistence type="predicted"/>
<dbReference type="GeneID" id="5969362"/>
<dbReference type="VEuPathDB" id="FungiDB:JI435_018870"/>
<gene>
    <name evidence="4" type="ORF">SNOG_01887</name>
</gene>
<feature type="compositionally biased region" description="Pro residues" evidence="3">
    <location>
        <begin position="100"/>
        <end position="119"/>
    </location>
</feature>
<dbReference type="HOGENOM" id="CLU_009958_6_2_1"/>
<evidence type="ECO:0000313" key="4">
    <source>
        <dbReference type="EMBL" id="EAT90099.2"/>
    </source>
</evidence>